<dbReference type="PANTHER" id="PTHR11360">
    <property type="entry name" value="MONOCARBOXYLATE TRANSPORTER"/>
    <property type="match status" value="1"/>
</dbReference>
<dbReference type="PANTHER" id="PTHR11360:SF234">
    <property type="entry name" value="MFS-TYPE TRANSPORTER DBAD-RELATED"/>
    <property type="match status" value="1"/>
</dbReference>
<dbReference type="AlphaFoldDB" id="A0A9P7Z264"/>
<protein>
    <recommendedName>
        <fullName evidence="4">Major facilitator superfamily (MFS) profile domain-containing protein</fullName>
    </recommendedName>
</protein>
<reference evidence="2" key="1">
    <citation type="journal article" date="2021" name="IMA Fungus">
        <title>Genomic characterization of three marine fungi, including Emericellopsis atlantica sp. nov. with signatures of a generalist lifestyle and marine biomass degradation.</title>
        <authorList>
            <person name="Hagestad O.C."/>
            <person name="Hou L."/>
            <person name="Andersen J.H."/>
            <person name="Hansen E.H."/>
            <person name="Altermark B."/>
            <person name="Li C."/>
            <person name="Kuhnert E."/>
            <person name="Cox R.J."/>
            <person name="Crous P.W."/>
            <person name="Spatafora J.W."/>
            <person name="Lail K."/>
            <person name="Amirebrahimi M."/>
            <person name="Lipzen A."/>
            <person name="Pangilinan J."/>
            <person name="Andreopoulos W."/>
            <person name="Hayes R.D."/>
            <person name="Ng V."/>
            <person name="Grigoriev I.V."/>
            <person name="Jackson S.A."/>
            <person name="Sutton T.D.S."/>
            <person name="Dobson A.D.W."/>
            <person name="Rama T."/>
        </authorList>
    </citation>
    <scope>NUCLEOTIDE SEQUENCE</scope>
    <source>
        <strain evidence="2">TRa3180A</strain>
    </source>
</reference>
<keyword evidence="1" id="KW-1133">Transmembrane helix</keyword>
<dbReference type="SUPFAM" id="SSF103473">
    <property type="entry name" value="MFS general substrate transporter"/>
    <property type="match status" value="1"/>
</dbReference>
<evidence type="ECO:0000313" key="3">
    <source>
        <dbReference type="Proteomes" id="UP000887226"/>
    </source>
</evidence>
<dbReference type="Gene3D" id="1.20.1250.20">
    <property type="entry name" value="MFS general substrate transporter like domains"/>
    <property type="match status" value="1"/>
</dbReference>
<accession>A0A9P7Z264</accession>
<dbReference type="EMBL" id="MU253968">
    <property type="protein sequence ID" value="KAG9243558.1"/>
    <property type="molecule type" value="Genomic_DNA"/>
</dbReference>
<keyword evidence="1" id="KW-0812">Transmembrane</keyword>
<organism evidence="2 3">
    <name type="scientific">Calycina marina</name>
    <dbReference type="NCBI Taxonomy" id="1763456"/>
    <lineage>
        <taxon>Eukaryota</taxon>
        <taxon>Fungi</taxon>
        <taxon>Dikarya</taxon>
        <taxon>Ascomycota</taxon>
        <taxon>Pezizomycotina</taxon>
        <taxon>Leotiomycetes</taxon>
        <taxon>Helotiales</taxon>
        <taxon>Pezizellaceae</taxon>
        <taxon>Calycina</taxon>
    </lineage>
</organism>
<evidence type="ECO:0008006" key="4">
    <source>
        <dbReference type="Google" id="ProtNLM"/>
    </source>
</evidence>
<keyword evidence="1" id="KW-0472">Membrane</keyword>
<dbReference type="Proteomes" id="UP000887226">
    <property type="component" value="Unassembled WGS sequence"/>
</dbReference>
<gene>
    <name evidence="2" type="ORF">BJ878DRAFT_113587</name>
</gene>
<dbReference type="InterPro" id="IPR036259">
    <property type="entry name" value="MFS_trans_sf"/>
</dbReference>
<dbReference type="InterPro" id="IPR050327">
    <property type="entry name" value="Proton-linked_MCT"/>
</dbReference>
<proteinExistence type="predicted"/>
<comment type="caution">
    <text evidence="2">The sequence shown here is derived from an EMBL/GenBank/DDBJ whole genome shotgun (WGS) entry which is preliminary data.</text>
</comment>
<keyword evidence="3" id="KW-1185">Reference proteome</keyword>
<name>A0A9P7Z264_9HELO</name>
<sequence length="131" mass="14303">MFGVFQTYYQTTLLQSQSPSNVSWIGSTQDFLRLFVGTIAGPFFDLCYLRTLLVTGTLSVFGMMMTSLCEEYWQSFLAQGVVTGVGVGCLFLPNVAVVSQYFTTTRSTVFGIAASGRGIGMSLFCCSVKVF</sequence>
<evidence type="ECO:0000313" key="2">
    <source>
        <dbReference type="EMBL" id="KAG9243558.1"/>
    </source>
</evidence>
<evidence type="ECO:0000256" key="1">
    <source>
        <dbReference type="SAM" id="Phobius"/>
    </source>
</evidence>
<dbReference type="OrthoDB" id="6509908at2759"/>
<feature type="transmembrane region" description="Helical" evidence="1">
    <location>
        <begin position="81"/>
        <end position="102"/>
    </location>
</feature>